<keyword evidence="1" id="KW-0812">Transmembrane</keyword>
<comment type="caution">
    <text evidence="2">The sequence shown here is derived from an EMBL/GenBank/DDBJ whole genome shotgun (WGS) entry which is preliminary data.</text>
</comment>
<keyword evidence="1" id="KW-0472">Membrane</keyword>
<feature type="transmembrane region" description="Helical" evidence="1">
    <location>
        <begin position="141"/>
        <end position="158"/>
    </location>
</feature>
<feature type="transmembrane region" description="Helical" evidence="1">
    <location>
        <begin position="170"/>
        <end position="190"/>
    </location>
</feature>
<sequence>MKDLTKREERKKYENGNLLGGAYNFALTSFLFIGAMYFIYYSLSEAKVYYLLSPLLIYFSGKLIRKKYASRTIQRKYIGEFAILLFSYLCLAYFLYVLGIDAKIINLLPKSLFIQSAAAFIGIIILSVIGSSKLYYRFKHIMLFILTILFVALQQYTHEMNLFFESNPQIINYIGGIPILYLISVIFGLSDIYDLHIKQKVTPAHNLE</sequence>
<gene>
    <name evidence="2" type="ORF">KDA10_03410</name>
</gene>
<keyword evidence="1" id="KW-1133">Transmembrane helix</keyword>
<name>A0A955E060_UNCKA</name>
<organism evidence="2 3">
    <name type="scientific">candidate division WWE3 bacterium</name>
    <dbReference type="NCBI Taxonomy" id="2053526"/>
    <lineage>
        <taxon>Bacteria</taxon>
        <taxon>Katanobacteria</taxon>
    </lineage>
</organism>
<feature type="transmembrane region" description="Helical" evidence="1">
    <location>
        <begin position="48"/>
        <end position="65"/>
    </location>
</feature>
<proteinExistence type="predicted"/>
<feature type="transmembrane region" description="Helical" evidence="1">
    <location>
        <begin position="77"/>
        <end position="100"/>
    </location>
</feature>
<feature type="transmembrane region" description="Helical" evidence="1">
    <location>
        <begin position="21"/>
        <end position="42"/>
    </location>
</feature>
<evidence type="ECO:0000313" key="2">
    <source>
        <dbReference type="EMBL" id="MCA9302376.1"/>
    </source>
</evidence>
<reference evidence="2" key="1">
    <citation type="submission" date="2020-04" db="EMBL/GenBank/DDBJ databases">
        <authorList>
            <person name="Zhang T."/>
        </authorList>
    </citation>
    <scope>NUCLEOTIDE SEQUENCE</scope>
    <source>
        <strain evidence="2">HKST-UBA80</strain>
    </source>
</reference>
<feature type="transmembrane region" description="Helical" evidence="1">
    <location>
        <begin position="112"/>
        <end position="129"/>
    </location>
</feature>
<reference evidence="2" key="2">
    <citation type="journal article" date="2021" name="Microbiome">
        <title>Successional dynamics and alternative stable states in a saline activated sludge microbial community over 9 years.</title>
        <authorList>
            <person name="Wang Y."/>
            <person name="Ye J."/>
            <person name="Ju F."/>
            <person name="Liu L."/>
            <person name="Boyd J.A."/>
            <person name="Deng Y."/>
            <person name="Parks D.H."/>
            <person name="Jiang X."/>
            <person name="Yin X."/>
            <person name="Woodcroft B.J."/>
            <person name="Tyson G.W."/>
            <person name="Hugenholtz P."/>
            <person name="Polz M.F."/>
            <person name="Zhang T."/>
        </authorList>
    </citation>
    <scope>NUCLEOTIDE SEQUENCE</scope>
    <source>
        <strain evidence="2">HKST-UBA80</strain>
    </source>
</reference>
<accession>A0A955E060</accession>
<dbReference type="Proteomes" id="UP000714817">
    <property type="component" value="Unassembled WGS sequence"/>
</dbReference>
<protein>
    <submittedName>
        <fullName evidence="2">Uncharacterized protein</fullName>
    </submittedName>
</protein>
<evidence type="ECO:0000256" key="1">
    <source>
        <dbReference type="SAM" id="Phobius"/>
    </source>
</evidence>
<dbReference type="EMBL" id="JAGQNY010000013">
    <property type="protein sequence ID" value="MCA9302376.1"/>
    <property type="molecule type" value="Genomic_DNA"/>
</dbReference>
<evidence type="ECO:0000313" key="3">
    <source>
        <dbReference type="Proteomes" id="UP000714817"/>
    </source>
</evidence>
<dbReference type="AlphaFoldDB" id="A0A955E060"/>